<sequence>MNRTVLKQSTKHRADHQETAGAMRAGIFRCKKISLLLTLMILVNLVPLGVFAASAASATLTGTVTIPQAVPDGQKVIIELSANHDMGSTEVILNPGQTTASYVITLNLADHQDTYLRYSITDSGGIDMVSSGIYKNDAGHSICYSESEISAMFDPISAGQTIIADFAVPLGYPIQGTIFLPEEEVAPEGGLQYQITSGLGVTLPAKVMAQGSSSATYRIVMPPSATSTVGCILSNQDRYCKANYYSPEGTAPHYNGGKVLNIANPLSNVDIQLISAYLISGKVYLPSGISNTGVTTATSAIIATGPSYSLTGEACFPPGAEFSTYQLLVPRNFNVQTLMANAPTGGTIAGMFMPSYYSTDALSTMWPGATGFSVTDNMTKNIAIILYPATTAVVPVTTHTVTYDRNGGDTDANPVSHSVVSGSAVGSLPTAPTRSGYSFTGWNTVSNGSGSEFTAGTAVSQNTTVYAQWSVEPVQTYTVTYDRNGGDTDADPVSHSVISGSTVESLPTAPTRSGYSFTGWNTVSNGSGSVFTHATVVLADLKVYAQWTFNRRDGGGKARQPAAPVSNINSGASLAQADMKQLASMGSTLTVNSQDGSRLVFDAEAVKGIANQAGSSVQATMQNVSAQYQTSHPGRVVYSLTVTSEGKTISQFGGSVTVTLPYTLKPGEDPSRVAIWHLAADGILTEIPCSYDVATGRVTFKVSHFALYMIGLNQATGQPAAGTRSKSFADMKADEWFSGAVQYMTDRGLMEGTDANSFGPQGDVTRAMIVTILWRMEGKPAPASSAAFADVPAGEYYTQAVAWAAKEGIVKGHSADRFAPQQSITREQLVAMLFRYAQYKKQDTSQGSMSSREYADYGNISEYAAPAVAWAVHKGLLLGSDNQLLPGGNTTRAQVAALLQRFDESHRLEP</sequence>
<organism evidence="5 6">
    <name type="scientific">Heliophilum fasciatum</name>
    <dbReference type="NCBI Taxonomy" id="35700"/>
    <lineage>
        <taxon>Bacteria</taxon>
        <taxon>Bacillati</taxon>
        <taxon>Bacillota</taxon>
        <taxon>Clostridia</taxon>
        <taxon>Eubacteriales</taxon>
        <taxon>Heliobacteriaceae</taxon>
        <taxon>Heliophilum</taxon>
    </lineage>
</organism>
<dbReference type="OrthoDB" id="1999899at2"/>
<evidence type="ECO:0000256" key="3">
    <source>
        <dbReference type="SAM" id="Phobius"/>
    </source>
</evidence>
<dbReference type="InterPro" id="IPR013378">
    <property type="entry name" value="InlB-like_B-rpt"/>
</dbReference>
<dbReference type="InterPro" id="IPR042229">
    <property type="entry name" value="Listeria/Bacterioides_rpt_sf"/>
</dbReference>
<keyword evidence="2" id="KW-0677">Repeat</keyword>
<evidence type="ECO:0000313" key="6">
    <source>
        <dbReference type="Proteomes" id="UP000294813"/>
    </source>
</evidence>
<name>A0A4R2RYH3_9FIRM</name>
<feature type="domain" description="SLH" evidence="4">
    <location>
        <begin position="784"/>
        <end position="847"/>
    </location>
</feature>
<dbReference type="PROSITE" id="PS51272">
    <property type="entry name" value="SLH"/>
    <property type="match status" value="3"/>
</dbReference>
<evidence type="ECO:0000256" key="2">
    <source>
        <dbReference type="ARBA" id="ARBA00022737"/>
    </source>
</evidence>
<feature type="transmembrane region" description="Helical" evidence="3">
    <location>
        <begin position="33"/>
        <end position="56"/>
    </location>
</feature>
<dbReference type="Gene3D" id="2.60.40.4270">
    <property type="entry name" value="Listeria-Bacteroides repeat domain"/>
    <property type="match status" value="2"/>
</dbReference>
<dbReference type="InterPro" id="IPR001119">
    <property type="entry name" value="SLH_dom"/>
</dbReference>
<evidence type="ECO:0000256" key="1">
    <source>
        <dbReference type="ARBA" id="ARBA00004196"/>
    </source>
</evidence>
<proteinExistence type="predicted"/>
<feature type="domain" description="SLH" evidence="4">
    <location>
        <begin position="724"/>
        <end position="782"/>
    </location>
</feature>
<comment type="subcellular location">
    <subcellularLocation>
        <location evidence="1">Cell envelope</location>
    </subcellularLocation>
</comment>
<dbReference type="Pfam" id="PF09479">
    <property type="entry name" value="Flg_new"/>
    <property type="match status" value="2"/>
</dbReference>
<dbReference type="AlphaFoldDB" id="A0A4R2RYH3"/>
<keyword evidence="3" id="KW-0812">Transmembrane</keyword>
<keyword evidence="6" id="KW-1185">Reference proteome</keyword>
<reference evidence="5 6" key="1">
    <citation type="submission" date="2019-03" db="EMBL/GenBank/DDBJ databases">
        <title>Genomic Encyclopedia of Type Strains, Phase IV (KMG-IV): sequencing the most valuable type-strain genomes for metagenomic binning, comparative biology and taxonomic classification.</title>
        <authorList>
            <person name="Goeker M."/>
        </authorList>
    </citation>
    <scope>NUCLEOTIDE SEQUENCE [LARGE SCALE GENOMIC DNA]</scope>
    <source>
        <strain evidence="5 6">DSM 11170</strain>
    </source>
</reference>
<dbReference type="GO" id="GO:0030313">
    <property type="term" value="C:cell envelope"/>
    <property type="evidence" value="ECO:0007669"/>
    <property type="project" value="UniProtKB-SubCell"/>
</dbReference>
<dbReference type="Pfam" id="PF00395">
    <property type="entry name" value="SLH"/>
    <property type="match status" value="3"/>
</dbReference>
<protein>
    <submittedName>
        <fullName evidence="5">Putative repeat protein (TIGR02543 family)</fullName>
    </submittedName>
</protein>
<keyword evidence="3" id="KW-0472">Membrane</keyword>
<gene>
    <name evidence="5" type="ORF">EDD73_10421</name>
</gene>
<accession>A0A4R2RYH3</accession>
<dbReference type="Proteomes" id="UP000294813">
    <property type="component" value="Unassembled WGS sequence"/>
</dbReference>
<comment type="caution">
    <text evidence="5">The sequence shown here is derived from an EMBL/GenBank/DDBJ whole genome shotgun (WGS) entry which is preliminary data.</text>
</comment>
<dbReference type="RefSeq" id="WP_131918152.1">
    <property type="nucleotide sequence ID" value="NZ_JAOQNU010000004.1"/>
</dbReference>
<dbReference type="NCBIfam" id="TIGR02543">
    <property type="entry name" value="List_Bact_rpt"/>
    <property type="match status" value="2"/>
</dbReference>
<keyword evidence="3" id="KW-1133">Transmembrane helix</keyword>
<evidence type="ECO:0000313" key="5">
    <source>
        <dbReference type="EMBL" id="TCP68119.1"/>
    </source>
</evidence>
<feature type="domain" description="SLH" evidence="4">
    <location>
        <begin position="851"/>
        <end position="910"/>
    </location>
</feature>
<dbReference type="EMBL" id="SLXT01000004">
    <property type="protein sequence ID" value="TCP68119.1"/>
    <property type="molecule type" value="Genomic_DNA"/>
</dbReference>
<evidence type="ECO:0000259" key="4">
    <source>
        <dbReference type="PROSITE" id="PS51272"/>
    </source>
</evidence>